<evidence type="ECO:0008006" key="5">
    <source>
        <dbReference type="Google" id="ProtNLM"/>
    </source>
</evidence>
<dbReference type="AlphaFoldDB" id="A0A9P6MJN8"/>
<keyword evidence="4" id="KW-1185">Reference proteome</keyword>
<dbReference type="GO" id="GO:0005886">
    <property type="term" value="C:plasma membrane"/>
    <property type="evidence" value="ECO:0007669"/>
    <property type="project" value="InterPro"/>
</dbReference>
<dbReference type="EMBL" id="JAAAHW010000189">
    <property type="protein sequence ID" value="KAG0005413.1"/>
    <property type="molecule type" value="Genomic_DNA"/>
</dbReference>
<sequence length="279" mass="30905">MEPPGPPLTQSPPNETSQFHNSTTGLTRPGSLLLQSLAVTVPTFSKELDLGAIAKPQKHSTIKQGLFAFLLFKPVFALLLDCLSLVFLSAWVNASAGKGNSSGLVLYALATTGSLVIAGFGGWKASQVLKKGHIQAIFVNREAYRWVCLRSKEKFLFFERVAHGNGYLDALVFFAWFTLQDWMQHLLCDLPRLIINCTILAQVTHQRSLVNRGETPTLNLPELNGITHAALAINIMLHVYNLVQFFGSLVVLVLVSRGKLVTLRKDEHLHTYCQRNLNV</sequence>
<evidence type="ECO:0000256" key="2">
    <source>
        <dbReference type="SAM" id="Phobius"/>
    </source>
</evidence>
<dbReference type="Proteomes" id="UP000749646">
    <property type="component" value="Unassembled WGS sequence"/>
</dbReference>
<feature type="compositionally biased region" description="Pro residues" evidence="1">
    <location>
        <begin position="1"/>
        <end position="10"/>
    </location>
</feature>
<dbReference type="PANTHER" id="PTHR36424:SF1">
    <property type="entry name" value="LOW AFFINITY K(+) TRANSPORTER 1-RELATED"/>
    <property type="match status" value="1"/>
</dbReference>
<gene>
    <name evidence="3" type="ORF">BGZ65_011213</name>
</gene>
<name>A0A9P6MJN8_9FUNG</name>
<dbReference type="OrthoDB" id="2370443at2759"/>
<accession>A0A9P6MJN8</accession>
<protein>
    <recommendedName>
        <fullName evidence="5">Transmembrane protein</fullName>
    </recommendedName>
</protein>
<dbReference type="GO" id="GO:0015079">
    <property type="term" value="F:potassium ion transmembrane transporter activity"/>
    <property type="evidence" value="ECO:0007669"/>
    <property type="project" value="InterPro"/>
</dbReference>
<evidence type="ECO:0000313" key="4">
    <source>
        <dbReference type="Proteomes" id="UP000749646"/>
    </source>
</evidence>
<dbReference type="PANTHER" id="PTHR36424">
    <property type="entry name" value="PHEROMONE-REGULATED MEMBRANE PROTEIN 6"/>
    <property type="match status" value="1"/>
</dbReference>
<feature type="transmembrane region" description="Helical" evidence="2">
    <location>
        <begin position="104"/>
        <end position="123"/>
    </location>
</feature>
<feature type="region of interest" description="Disordered" evidence="1">
    <location>
        <begin position="1"/>
        <end position="24"/>
    </location>
</feature>
<keyword evidence="2" id="KW-1133">Transmembrane helix</keyword>
<keyword evidence="2" id="KW-0812">Transmembrane</keyword>
<dbReference type="InterPro" id="IPR031606">
    <property type="entry name" value="Kch1/2"/>
</dbReference>
<feature type="transmembrane region" description="Helical" evidence="2">
    <location>
        <begin position="65"/>
        <end position="92"/>
    </location>
</feature>
<dbReference type="Pfam" id="PF16944">
    <property type="entry name" value="KCH"/>
    <property type="match status" value="1"/>
</dbReference>
<evidence type="ECO:0000256" key="1">
    <source>
        <dbReference type="SAM" id="MobiDB-lite"/>
    </source>
</evidence>
<proteinExistence type="predicted"/>
<keyword evidence="2" id="KW-0472">Membrane</keyword>
<comment type="caution">
    <text evidence="3">The sequence shown here is derived from an EMBL/GenBank/DDBJ whole genome shotgun (WGS) entry which is preliminary data.</text>
</comment>
<organism evidence="3 4">
    <name type="scientific">Modicella reniformis</name>
    <dbReference type="NCBI Taxonomy" id="1440133"/>
    <lineage>
        <taxon>Eukaryota</taxon>
        <taxon>Fungi</taxon>
        <taxon>Fungi incertae sedis</taxon>
        <taxon>Mucoromycota</taxon>
        <taxon>Mortierellomycotina</taxon>
        <taxon>Mortierellomycetes</taxon>
        <taxon>Mortierellales</taxon>
        <taxon>Mortierellaceae</taxon>
        <taxon>Modicella</taxon>
    </lineage>
</organism>
<reference evidence="3" key="1">
    <citation type="journal article" date="2020" name="Fungal Divers.">
        <title>Resolving the Mortierellaceae phylogeny through synthesis of multi-gene phylogenetics and phylogenomics.</title>
        <authorList>
            <person name="Vandepol N."/>
            <person name="Liber J."/>
            <person name="Desiro A."/>
            <person name="Na H."/>
            <person name="Kennedy M."/>
            <person name="Barry K."/>
            <person name="Grigoriev I.V."/>
            <person name="Miller A.N."/>
            <person name="O'Donnell K."/>
            <person name="Stajich J.E."/>
            <person name="Bonito G."/>
        </authorList>
    </citation>
    <scope>NUCLEOTIDE SEQUENCE</scope>
    <source>
        <strain evidence="3">MES-2147</strain>
    </source>
</reference>
<feature type="transmembrane region" description="Helical" evidence="2">
    <location>
        <begin position="229"/>
        <end position="255"/>
    </location>
</feature>
<feature type="compositionally biased region" description="Polar residues" evidence="1">
    <location>
        <begin position="11"/>
        <end position="24"/>
    </location>
</feature>
<evidence type="ECO:0000313" key="3">
    <source>
        <dbReference type="EMBL" id="KAG0005413.1"/>
    </source>
</evidence>
<feature type="non-terminal residue" evidence="3">
    <location>
        <position position="279"/>
    </location>
</feature>